<evidence type="ECO:0000313" key="1">
    <source>
        <dbReference type="EMBL" id="GAH04054.1"/>
    </source>
</evidence>
<sequence length="128" mass="15265">MAYKDREVYLAYQKQYNQRPERKEAIERYRQEHRKQVQRTHWELNYLAKVDAMLHYGNGGIVCNHCGNTNIDVLCIDHINGCGSMHRHSSNRAGLGLYRWLKKNNYPEGFQILCWNCNHEKEIRTRGI</sequence>
<proteinExistence type="predicted"/>
<comment type="caution">
    <text evidence="1">The sequence shown here is derived from an EMBL/GenBank/DDBJ whole genome shotgun (WGS) entry which is preliminary data.</text>
</comment>
<protein>
    <recommendedName>
        <fullName evidence="2">HNH domain-containing protein</fullName>
    </recommendedName>
</protein>
<dbReference type="AlphaFoldDB" id="X1DGA5"/>
<gene>
    <name evidence="1" type="ORF">S01H4_40089</name>
</gene>
<dbReference type="EMBL" id="BART01021796">
    <property type="protein sequence ID" value="GAH04054.1"/>
    <property type="molecule type" value="Genomic_DNA"/>
</dbReference>
<evidence type="ECO:0008006" key="2">
    <source>
        <dbReference type="Google" id="ProtNLM"/>
    </source>
</evidence>
<reference evidence="1" key="1">
    <citation type="journal article" date="2014" name="Front. Microbiol.">
        <title>High frequency of phylogenetically diverse reductive dehalogenase-homologous genes in deep subseafloor sedimentary metagenomes.</title>
        <authorList>
            <person name="Kawai M."/>
            <person name="Futagami T."/>
            <person name="Toyoda A."/>
            <person name="Takaki Y."/>
            <person name="Nishi S."/>
            <person name="Hori S."/>
            <person name="Arai W."/>
            <person name="Tsubouchi T."/>
            <person name="Morono Y."/>
            <person name="Uchiyama I."/>
            <person name="Ito T."/>
            <person name="Fujiyama A."/>
            <person name="Inagaki F."/>
            <person name="Takami H."/>
        </authorList>
    </citation>
    <scope>NUCLEOTIDE SEQUENCE</scope>
    <source>
        <strain evidence="1">Expedition CK06-06</strain>
    </source>
</reference>
<accession>X1DGA5</accession>
<name>X1DGA5_9ZZZZ</name>
<organism evidence="1">
    <name type="scientific">marine sediment metagenome</name>
    <dbReference type="NCBI Taxonomy" id="412755"/>
    <lineage>
        <taxon>unclassified sequences</taxon>
        <taxon>metagenomes</taxon>
        <taxon>ecological metagenomes</taxon>
    </lineage>
</organism>